<organism evidence="1 2">
    <name type="scientific">Pseudomonas syringae pv. theae</name>
    <dbReference type="NCBI Taxonomy" id="103985"/>
    <lineage>
        <taxon>Bacteria</taxon>
        <taxon>Pseudomonadati</taxon>
        <taxon>Pseudomonadota</taxon>
        <taxon>Gammaproteobacteria</taxon>
        <taxon>Pseudomonadales</taxon>
        <taxon>Pseudomonadaceae</taxon>
        <taxon>Pseudomonas</taxon>
        <taxon>Pseudomonas syringae</taxon>
    </lineage>
</organism>
<dbReference type="Proteomes" id="UP000282636">
    <property type="component" value="Unassembled WGS sequence"/>
</dbReference>
<sequence length="53" mass="6158">MYSYHELGNVDLCYWNSWPILQLEACIDPESVLAQAKHQGTTMMPKLYLRGEI</sequence>
<dbReference type="EMBL" id="RBTL01000217">
    <property type="protein sequence ID" value="RMT65199.1"/>
    <property type="molecule type" value="Genomic_DNA"/>
</dbReference>
<reference evidence="1 2" key="1">
    <citation type="submission" date="2018-08" db="EMBL/GenBank/DDBJ databases">
        <title>Recombination of ecologically and evolutionarily significant loci maintains genetic cohesion in the Pseudomonas syringae species complex.</title>
        <authorList>
            <person name="Dillon M."/>
            <person name="Thakur S."/>
            <person name="Almeida R.N.D."/>
            <person name="Weir B.S."/>
            <person name="Guttman D.S."/>
        </authorList>
    </citation>
    <scope>NUCLEOTIDE SEQUENCE [LARGE SCALE GENOMIC DNA]</scope>
    <source>
        <strain evidence="1 2">ICMP 3934</strain>
    </source>
</reference>
<comment type="caution">
    <text evidence="1">The sequence shown here is derived from an EMBL/GenBank/DDBJ whole genome shotgun (WGS) entry which is preliminary data.</text>
</comment>
<name>A0A0Q0F7S5_PSESX</name>
<evidence type="ECO:0000313" key="2">
    <source>
        <dbReference type="Proteomes" id="UP000282636"/>
    </source>
</evidence>
<protein>
    <submittedName>
        <fullName evidence="1">Uncharacterized protein</fullName>
    </submittedName>
</protein>
<evidence type="ECO:0000313" key="1">
    <source>
        <dbReference type="EMBL" id="RMT65199.1"/>
    </source>
</evidence>
<accession>A0A0Q0F7S5</accession>
<dbReference type="AlphaFoldDB" id="A0A0Q0F7S5"/>
<gene>
    <name evidence="1" type="ORF">ALP44_02213</name>
</gene>
<proteinExistence type="predicted"/>